<comment type="subcellular location">
    <subcellularLocation>
        <location evidence="1">Membrane</location>
        <topology evidence="1">Multi-pass membrane protein</topology>
    </subcellularLocation>
</comment>
<dbReference type="AlphaFoldDB" id="A0A6A5HUG9"/>
<organism evidence="13 14">
    <name type="scientific">Caenorhabditis remanei</name>
    <name type="common">Caenorhabditis vulgaris</name>
    <dbReference type="NCBI Taxonomy" id="31234"/>
    <lineage>
        <taxon>Eukaryota</taxon>
        <taxon>Metazoa</taxon>
        <taxon>Ecdysozoa</taxon>
        <taxon>Nematoda</taxon>
        <taxon>Chromadorea</taxon>
        <taxon>Rhabditida</taxon>
        <taxon>Rhabditina</taxon>
        <taxon>Rhabditomorpha</taxon>
        <taxon>Rhabditoidea</taxon>
        <taxon>Rhabditidae</taxon>
        <taxon>Peloderinae</taxon>
        <taxon>Caenorhabditis</taxon>
    </lineage>
</organism>
<evidence type="ECO:0000256" key="1">
    <source>
        <dbReference type="ARBA" id="ARBA00004141"/>
    </source>
</evidence>
<dbReference type="GeneID" id="9815428"/>
<evidence type="ECO:0000256" key="7">
    <source>
        <dbReference type="ARBA" id="ARBA00022989"/>
    </source>
</evidence>
<keyword evidence="9 11" id="KW-0472">Membrane</keyword>
<feature type="transmembrane region" description="Helical" evidence="11">
    <location>
        <begin position="797"/>
        <end position="821"/>
    </location>
</feature>
<feature type="region of interest" description="Disordered" evidence="12">
    <location>
        <begin position="866"/>
        <end position="893"/>
    </location>
</feature>
<dbReference type="KEGG" id="crq:GCK72_002112"/>
<dbReference type="PANTHER" id="PTHR11157:SF126">
    <property type="entry name" value="ELONGATION OF VERY LONG CHAIN FATTY ACIDS PROTEIN"/>
    <property type="match status" value="1"/>
</dbReference>
<protein>
    <submittedName>
        <fullName evidence="13">Uncharacterized protein</fullName>
    </submittedName>
</protein>
<keyword evidence="6 11" id="KW-0276">Fatty acid metabolism</keyword>
<dbReference type="GO" id="GO:0005789">
    <property type="term" value="C:endoplasmic reticulum membrane"/>
    <property type="evidence" value="ECO:0007669"/>
    <property type="project" value="TreeGrafter"/>
</dbReference>
<dbReference type="GO" id="GO:0034625">
    <property type="term" value="P:fatty acid elongation, monounsaturated fatty acid"/>
    <property type="evidence" value="ECO:0007669"/>
    <property type="project" value="TreeGrafter"/>
</dbReference>
<sequence>MIEERHMGVLNRIEHSTEDILNIAEETGRDFVVSIISMANRSAVLPTEEHSQRDTPSHHHEPSIRTTAQYAGSTKKHVPVIDIESFPKENPKLHVPTQDARFSSDTQPSSRFSNNSQKKNERAQKNSFNLTSKKQSTYSDHIPVFHRSPNKDLASNKRASSKGNSKNSTKCIPSSQISSKSKLPPKPHAASGKIALTINDVGGSSSRNTKGHNIGENRLIKNQSLLPEPSYSDSETDTLNNNATEFQSDIDIKETAIVDIQDFVETVDTVTQETETHPATDQLPIDSEIKTPAHSESPFVTTDDIETSSNCMDSPACVEQKTVHVTANDKDPNENTMSSIASTTQEADVSNASTYGNEFRGNPTNSIAPVTGKTMCKQQSIEAEILCNANQSAILKAPKAVNTKPVNTRASSKNRKSVPKQTEYDPKEAEDVVKRSKSEFEAKKKFTMFLPEAFNNSSFSESTLEQLYGRFNVRNVRVHYNNKGERLGSGTMVVVEDYTEGVKNWVPDRDWRALRMMPLRTRDMIRHSEAIVKIYLEFQSHILWTEEKIEVFIPTGYSYLWFAKRFKEKLQDEFHATDFKLVYDVNGQCMKVAIILLTYANAETLNKVLRCNEVFDPKLRIRMLEFPYSWLSSAVSWSLIPIHLFGILYVLIAFNFRPSHNPERSYLKDWYYYNCVFQLGLGLLMIPDILISLSSGWHYSVCQSGSLYTGVLSGSVVFVWTITKVIDLFETMLLLYDARRPLTIHIIHHFLSLSYAFTFYSLNFAIHRWIVFFNLTAHVFLYAYLSGFKILNRWTPCWVAVCSSQMLQLILPFIASLSAAAKMARGTQCDANAFGILTLQIGLGVMIILFADFYWSRLQEFRRKNMKKEQREKEDESPKKKKKEESMFKKRPSDETVLFENDFPELRSVVFSP</sequence>
<dbReference type="UniPathway" id="UPA00094"/>
<accession>A0A6A5HUG9</accession>
<reference evidence="13 14" key="1">
    <citation type="submission" date="2019-12" db="EMBL/GenBank/DDBJ databases">
        <title>Chromosome-level assembly of the Caenorhabditis remanei genome.</title>
        <authorList>
            <person name="Teterina A.A."/>
            <person name="Willis J.H."/>
            <person name="Phillips P.C."/>
        </authorList>
    </citation>
    <scope>NUCLEOTIDE SEQUENCE [LARGE SCALE GENOMIC DNA]</scope>
    <source>
        <strain evidence="13 14">PX506</strain>
        <tissue evidence="13">Whole organism</tissue>
    </source>
</reference>
<dbReference type="Proteomes" id="UP000483820">
    <property type="component" value="Chromosome I"/>
</dbReference>
<dbReference type="GO" id="GO:0009922">
    <property type="term" value="F:fatty acid elongase activity"/>
    <property type="evidence" value="ECO:0007669"/>
    <property type="project" value="InterPro"/>
</dbReference>
<feature type="region of interest" description="Disordered" evidence="12">
    <location>
        <begin position="403"/>
        <end position="425"/>
    </location>
</feature>
<feature type="compositionally biased region" description="Basic and acidic residues" evidence="12">
    <location>
        <begin position="47"/>
        <end position="63"/>
    </location>
</feature>
<keyword evidence="3 11" id="KW-0444">Lipid biosynthesis</keyword>
<dbReference type="GO" id="GO:0042761">
    <property type="term" value="P:very long-chain fatty acid biosynthetic process"/>
    <property type="evidence" value="ECO:0007669"/>
    <property type="project" value="TreeGrafter"/>
</dbReference>
<feature type="compositionally biased region" description="Polar residues" evidence="12">
    <location>
        <begin position="100"/>
        <end position="117"/>
    </location>
</feature>
<feature type="compositionally biased region" description="Polar residues" evidence="12">
    <location>
        <begin position="220"/>
        <end position="240"/>
    </location>
</feature>
<evidence type="ECO:0000256" key="8">
    <source>
        <dbReference type="ARBA" id="ARBA00023098"/>
    </source>
</evidence>
<dbReference type="EMBL" id="WUAV01000001">
    <property type="protein sequence ID" value="KAF1770294.1"/>
    <property type="molecule type" value="Genomic_DNA"/>
</dbReference>
<evidence type="ECO:0000256" key="5">
    <source>
        <dbReference type="ARBA" id="ARBA00022692"/>
    </source>
</evidence>
<evidence type="ECO:0000256" key="10">
    <source>
        <dbReference type="ARBA" id="ARBA00023160"/>
    </source>
</evidence>
<keyword evidence="5 11" id="KW-0812">Transmembrane</keyword>
<feature type="transmembrane region" description="Helical" evidence="11">
    <location>
        <begin position="628"/>
        <end position="651"/>
    </location>
</feature>
<dbReference type="InterPro" id="IPR002076">
    <property type="entry name" value="ELO_fam"/>
</dbReference>
<feature type="transmembrane region" description="Helical" evidence="11">
    <location>
        <begin position="705"/>
        <end position="722"/>
    </location>
</feature>
<evidence type="ECO:0000256" key="11">
    <source>
        <dbReference type="RuleBase" id="RU361115"/>
    </source>
</evidence>
<dbReference type="Pfam" id="PF01151">
    <property type="entry name" value="ELO"/>
    <property type="match status" value="1"/>
</dbReference>
<dbReference type="GO" id="GO:0030148">
    <property type="term" value="P:sphingolipid biosynthetic process"/>
    <property type="evidence" value="ECO:0007669"/>
    <property type="project" value="TreeGrafter"/>
</dbReference>
<evidence type="ECO:0000256" key="12">
    <source>
        <dbReference type="SAM" id="MobiDB-lite"/>
    </source>
</evidence>
<feature type="transmembrane region" description="Helical" evidence="11">
    <location>
        <begin position="833"/>
        <end position="855"/>
    </location>
</feature>
<feature type="compositionally biased region" description="Polar residues" evidence="12">
    <location>
        <begin position="157"/>
        <end position="181"/>
    </location>
</feature>
<name>A0A6A5HUG9_CAERE</name>
<dbReference type="GO" id="GO:0034626">
    <property type="term" value="P:fatty acid elongation, polyunsaturated fatty acid"/>
    <property type="evidence" value="ECO:0007669"/>
    <property type="project" value="TreeGrafter"/>
</dbReference>
<dbReference type="RefSeq" id="XP_053591906.1">
    <property type="nucleotide sequence ID" value="XM_053723261.1"/>
</dbReference>
<dbReference type="PANTHER" id="PTHR11157">
    <property type="entry name" value="FATTY ACID ACYL TRANSFERASE-RELATED"/>
    <property type="match status" value="1"/>
</dbReference>
<evidence type="ECO:0000256" key="9">
    <source>
        <dbReference type="ARBA" id="ARBA00023136"/>
    </source>
</evidence>
<feature type="region of interest" description="Disordered" evidence="12">
    <location>
        <begin position="45"/>
        <end position="240"/>
    </location>
</feature>
<proteinExistence type="inferred from homology"/>
<comment type="similarity">
    <text evidence="11">Belongs to the ELO family.</text>
</comment>
<feature type="transmembrane region" description="Helical" evidence="11">
    <location>
        <begin position="671"/>
        <end position="693"/>
    </location>
</feature>
<feature type="transmembrane region" description="Helical" evidence="11">
    <location>
        <begin position="742"/>
        <end position="760"/>
    </location>
</feature>
<comment type="caution">
    <text evidence="13">The sequence shown here is derived from an EMBL/GenBank/DDBJ whole genome shotgun (WGS) entry which is preliminary data.</text>
</comment>
<evidence type="ECO:0000256" key="6">
    <source>
        <dbReference type="ARBA" id="ARBA00022832"/>
    </source>
</evidence>
<evidence type="ECO:0000313" key="13">
    <source>
        <dbReference type="EMBL" id="KAF1770294.1"/>
    </source>
</evidence>
<keyword evidence="8 11" id="KW-0443">Lipid metabolism</keyword>
<dbReference type="GO" id="GO:0019367">
    <property type="term" value="P:fatty acid elongation, saturated fatty acid"/>
    <property type="evidence" value="ECO:0007669"/>
    <property type="project" value="TreeGrafter"/>
</dbReference>
<keyword evidence="4 11" id="KW-0808">Transferase</keyword>
<feature type="transmembrane region" description="Helical" evidence="11">
    <location>
        <begin position="766"/>
        <end position="785"/>
    </location>
</feature>
<feature type="compositionally biased region" description="Polar residues" evidence="12">
    <location>
        <begin position="125"/>
        <end position="139"/>
    </location>
</feature>
<keyword evidence="7 11" id="KW-1133">Transmembrane helix</keyword>
<evidence type="ECO:0000256" key="4">
    <source>
        <dbReference type="ARBA" id="ARBA00022679"/>
    </source>
</evidence>
<evidence type="ECO:0000313" key="14">
    <source>
        <dbReference type="Proteomes" id="UP000483820"/>
    </source>
</evidence>
<gene>
    <name evidence="13" type="ORF">GCK72_002112</name>
</gene>
<dbReference type="CTD" id="9815428"/>
<keyword evidence="10 11" id="KW-0275">Fatty acid biosynthesis</keyword>
<comment type="pathway">
    <text evidence="2">Lipid metabolism; fatty acid biosynthesis.</text>
</comment>
<evidence type="ECO:0000256" key="2">
    <source>
        <dbReference type="ARBA" id="ARBA00005194"/>
    </source>
</evidence>
<evidence type="ECO:0000256" key="3">
    <source>
        <dbReference type="ARBA" id="ARBA00022516"/>
    </source>
</evidence>